<dbReference type="SUPFAM" id="SSF53920">
    <property type="entry name" value="Fe-only hydrogenase"/>
    <property type="match status" value="1"/>
</dbReference>
<dbReference type="PANTHER" id="PTHR11615">
    <property type="entry name" value="NITRATE, FORMATE, IRON DEHYDROGENASE"/>
    <property type="match status" value="1"/>
</dbReference>
<dbReference type="Gene3D" id="1.10.15.40">
    <property type="entry name" value="Electron transport complex subunit B, putative Fe-S cluster"/>
    <property type="match status" value="1"/>
</dbReference>
<feature type="domain" description="4Fe-4S ferredoxin-type" evidence="5">
    <location>
        <begin position="5"/>
        <end position="33"/>
    </location>
</feature>
<dbReference type="PROSITE" id="PS00198">
    <property type="entry name" value="4FE4S_FER_1"/>
    <property type="match status" value="1"/>
</dbReference>
<dbReference type="PROSITE" id="PS51379">
    <property type="entry name" value="4FE4S_FER_2"/>
    <property type="match status" value="2"/>
</dbReference>
<proteinExistence type="predicted"/>
<organism evidence="7 8">
    <name type="scientific">Tichowtungia aerotolerans</name>
    <dbReference type="NCBI Taxonomy" id="2697043"/>
    <lineage>
        <taxon>Bacteria</taxon>
        <taxon>Pseudomonadati</taxon>
        <taxon>Kiritimatiellota</taxon>
        <taxon>Tichowtungiia</taxon>
        <taxon>Tichowtungiales</taxon>
        <taxon>Tichowtungiaceae</taxon>
        <taxon>Tichowtungia</taxon>
    </lineage>
</organism>
<dbReference type="PROSITE" id="PS51656">
    <property type="entry name" value="4FE4S"/>
    <property type="match status" value="1"/>
</dbReference>
<dbReference type="InterPro" id="IPR007202">
    <property type="entry name" value="4Fe-4S_dom"/>
</dbReference>
<keyword evidence="1" id="KW-0004">4Fe-4S</keyword>
<keyword evidence="8" id="KW-1185">Reference proteome</keyword>
<dbReference type="Pfam" id="PF04060">
    <property type="entry name" value="FeS"/>
    <property type="match status" value="1"/>
</dbReference>
<reference evidence="7 8" key="1">
    <citation type="submission" date="2020-01" db="EMBL/GenBank/DDBJ databases">
        <title>Ponticoccus aerotolerans gen. nov., sp. nov., an anaerobic bacterium and proposal of Ponticoccusceae fam. nov., Ponticoccusles ord. nov. and Ponticoccuse classis nov. in the phylum Kiritimatiellaeota.</title>
        <authorList>
            <person name="Zhou L.Y."/>
            <person name="Du Z.J."/>
        </authorList>
    </citation>
    <scope>NUCLEOTIDE SEQUENCE [LARGE SCALE GENOMIC DNA]</scope>
    <source>
        <strain evidence="7 8">S-5007</strain>
    </source>
</reference>
<evidence type="ECO:0000256" key="2">
    <source>
        <dbReference type="ARBA" id="ARBA00022723"/>
    </source>
</evidence>
<dbReference type="Pfam" id="PF13237">
    <property type="entry name" value="Fer4_10"/>
    <property type="match status" value="1"/>
</dbReference>
<evidence type="ECO:0000259" key="5">
    <source>
        <dbReference type="PROSITE" id="PS51379"/>
    </source>
</evidence>
<dbReference type="SUPFAM" id="SSF54862">
    <property type="entry name" value="4Fe-4S ferredoxins"/>
    <property type="match status" value="1"/>
</dbReference>
<protein>
    <submittedName>
        <fullName evidence="7">PAS domain-containing protein</fullName>
    </submittedName>
</protein>
<dbReference type="InterPro" id="IPR004108">
    <property type="entry name" value="Fe_hydrogenase_lsu_C"/>
</dbReference>
<gene>
    <name evidence="7" type="ORF">GT409_02565</name>
</gene>
<evidence type="ECO:0000256" key="4">
    <source>
        <dbReference type="ARBA" id="ARBA00023014"/>
    </source>
</evidence>
<keyword evidence="2" id="KW-0479">Metal-binding</keyword>
<dbReference type="Gene3D" id="3.40.950.10">
    <property type="entry name" value="Fe-only Hydrogenase (Larger Subunit), Chain L, domain 3"/>
    <property type="match status" value="1"/>
</dbReference>
<evidence type="ECO:0000313" key="8">
    <source>
        <dbReference type="Proteomes" id="UP000464954"/>
    </source>
</evidence>
<dbReference type="SUPFAM" id="SSF55785">
    <property type="entry name" value="PYP-like sensor domain (PAS domain)"/>
    <property type="match status" value="1"/>
</dbReference>
<dbReference type="Proteomes" id="UP000464954">
    <property type="component" value="Chromosome"/>
</dbReference>
<evidence type="ECO:0000259" key="6">
    <source>
        <dbReference type="PROSITE" id="PS51656"/>
    </source>
</evidence>
<dbReference type="KEGG" id="taer:GT409_02565"/>
<dbReference type="Pfam" id="PF02906">
    <property type="entry name" value="Fe_hyd_lg_C"/>
    <property type="match status" value="1"/>
</dbReference>
<evidence type="ECO:0000256" key="1">
    <source>
        <dbReference type="ARBA" id="ARBA00022485"/>
    </source>
</evidence>
<keyword evidence="3" id="KW-0408">Iron</keyword>
<dbReference type="EMBL" id="CP047593">
    <property type="protein sequence ID" value="QHI68384.1"/>
    <property type="molecule type" value="Genomic_DNA"/>
</dbReference>
<dbReference type="Pfam" id="PF13188">
    <property type="entry name" value="PAS_8"/>
    <property type="match status" value="1"/>
</dbReference>
<evidence type="ECO:0000313" key="7">
    <source>
        <dbReference type="EMBL" id="QHI68384.1"/>
    </source>
</evidence>
<dbReference type="GO" id="GO:0051539">
    <property type="term" value="F:4 iron, 4 sulfur cluster binding"/>
    <property type="evidence" value="ECO:0007669"/>
    <property type="project" value="UniProtKB-KW"/>
</dbReference>
<dbReference type="InterPro" id="IPR009016">
    <property type="entry name" value="Fe_hydrogenase"/>
</dbReference>
<dbReference type="InterPro" id="IPR017896">
    <property type="entry name" value="4Fe4S_Fe-S-bd"/>
</dbReference>
<keyword evidence="4" id="KW-0411">Iron-sulfur</keyword>
<dbReference type="InterPro" id="IPR017900">
    <property type="entry name" value="4Fe4S_Fe_S_CS"/>
</dbReference>
<dbReference type="InterPro" id="IPR050340">
    <property type="entry name" value="Cytosolic_Fe-S_CAF"/>
</dbReference>
<feature type="domain" description="4Fe-4S" evidence="6">
    <location>
        <begin position="355"/>
        <end position="417"/>
    </location>
</feature>
<accession>A0A6P1M726</accession>
<dbReference type="RefSeq" id="WP_160626653.1">
    <property type="nucleotide sequence ID" value="NZ_CP047593.1"/>
</dbReference>
<evidence type="ECO:0000256" key="3">
    <source>
        <dbReference type="ARBA" id="ARBA00023004"/>
    </source>
</evidence>
<sequence>MNKVFPVYTVEAECQDCYKCLRQCPVKAIKVEKGRAAVIPDACIACGRCVEVCPAGAKRIRDDLGRVQYLLSRKAKVFVSLAPSYPAAFPGVAPGALVAALKKLGFEGVSETALGAELVNQAVSELLGRNERAVTLSTACPVAVDYIRKYIPDMTDAFTPIVSPMLAHGQFLRRSYGEDIGVVFVGPCIAKKSEADECRQWVDAALTFEDLLRWLDEEDLALDADVPDGMDNPFVPHSAGDGALYPVAGGMNETLRSLLGDSSTRLLSVAGLNNIKHALEGFRLRPPVEPVFLELLACSGGCLGGPCVEKENTLGGELDIRRHVPCAASVSETQVPNLNRQFVSCDPPESPVESSQVRMALARIGKRTAEDEINCGGCGYDTCRAFALAVLAGRAEPSMCVSNLRKKAQRKANALLRSMPSGVVIADSNLRVVECNENLARMFGGDLLLGYQARPGLEGVDLRKVVPFPEIFQRVLDSGQEQHRDIIHIDERLISLTVFSIEPHETVGGILLDVTSAELRREHIATRAREVIDKNLATVQELAFKLGEHMADTEILLRSIAEDYVTERKP</sequence>
<dbReference type="GO" id="GO:0046872">
    <property type="term" value="F:metal ion binding"/>
    <property type="evidence" value="ECO:0007669"/>
    <property type="project" value="UniProtKB-KW"/>
</dbReference>
<dbReference type="InterPro" id="IPR035965">
    <property type="entry name" value="PAS-like_dom_sf"/>
</dbReference>
<name>A0A6P1M726_9BACT</name>
<feature type="domain" description="4Fe-4S ferredoxin-type" evidence="5">
    <location>
        <begin position="34"/>
        <end position="63"/>
    </location>
</feature>
<dbReference type="Gene3D" id="3.30.450.20">
    <property type="entry name" value="PAS domain"/>
    <property type="match status" value="1"/>
</dbReference>
<dbReference type="AlphaFoldDB" id="A0A6P1M726"/>
<dbReference type="InterPro" id="IPR000014">
    <property type="entry name" value="PAS"/>
</dbReference>
<dbReference type="Gene3D" id="3.30.70.20">
    <property type="match status" value="1"/>
</dbReference>